<sequence length="271" mass="29548">MTVVRLGAAFMMAVLLPVSALAQVDSEAGYDAEAALAISQAAVGNPLADVSLTDSAGRSVRLSELGDKPVLISMIFTSCYHVCPAITRHLANAVEAARDALGEGSFRIVTVGFDTPNDSPQAMAAFARRLKIRDPDWLFLSGDAASMKQLTGNLGFVYFPSPRGFDHINQVTVVDRDGVIYRQVYGADFDLPWLVEPLKELVFDTPAADRHVFSGLADRVRLFCTVYDPTTGLYRFDYSLFVGMAVGALVLLVFGGWFVRETWRARRQGQG</sequence>
<keyword evidence="4" id="KW-1015">Disulfide bond</keyword>
<keyword evidence="5" id="KW-0472">Membrane</keyword>
<evidence type="ECO:0000259" key="7">
    <source>
        <dbReference type="PROSITE" id="PS51352"/>
    </source>
</evidence>
<feature type="binding site" evidence="3">
    <location>
        <position position="83"/>
    </location>
    <ligand>
        <name>Cu cation</name>
        <dbReference type="ChEBI" id="CHEBI:23378"/>
    </ligand>
</feature>
<dbReference type="SUPFAM" id="SSF52833">
    <property type="entry name" value="Thioredoxin-like"/>
    <property type="match status" value="1"/>
</dbReference>
<feature type="binding site" evidence="3">
    <location>
        <position position="79"/>
    </location>
    <ligand>
        <name>Cu cation</name>
        <dbReference type="ChEBI" id="CHEBI:23378"/>
    </ligand>
</feature>
<dbReference type="InterPro" id="IPR003782">
    <property type="entry name" value="SCO1/SenC"/>
</dbReference>
<keyword evidence="9" id="KW-1185">Reference proteome</keyword>
<keyword evidence="5" id="KW-1133">Transmembrane helix</keyword>
<accession>A0AAW9RHU4</accession>
<name>A0AAW9RHU4_9GAMM</name>
<dbReference type="InterPro" id="IPR013766">
    <property type="entry name" value="Thioredoxin_domain"/>
</dbReference>
<dbReference type="PROSITE" id="PS51352">
    <property type="entry name" value="THIOREDOXIN_2"/>
    <property type="match status" value="1"/>
</dbReference>
<dbReference type="Proteomes" id="UP001359886">
    <property type="component" value="Unassembled WGS sequence"/>
</dbReference>
<evidence type="ECO:0000256" key="2">
    <source>
        <dbReference type="ARBA" id="ARBA00023008"/>
    </source>
</evidence>
<dbReference type="CDD" id="cd02968">
    <property type="entry name" value="SCO"/>
    <property type="match status" value="1"/>
</dbReference>
<feature type="transmembrane region" description="Helical" evidence="5">
    <location>
        <begin position="238"/>
        <end position="259"/>
    </location>
</feature>
<evidence type="ECO:0000256" key="4">
    <source>
        <dbReference type="PIRSR" id="PIRSR603782-2"/>
    </source>
</evidence>
<comment type="caution">
    <text evidence="8">The sequence shown here is derived from an EMBL/GenBank/DDBJ whole genome shotgun (WGS) entry which is preliminary data.</text>
</comment>
<organism evidence="8 9">
    <name type="scientific">Elongatibacter sediminis</name>
    <dbReference type="NCBI Taxonomy" id="3119006"/>
    <lineage>
        <taxon>Bacteria</taxon>
        <taxon>Pseudomonadati</taxon>
        <taxon>Pseudomonadota</taxon>
        <taxon>Gammaproteobacteria</taxon>
        <taxon>Chromatiales</taxon>
        <taxon>Wenzhouxiangellaceae</taxon>
        <taxon>Elongatibacter</taxon>
    </lineage>
</organism>
<feature type="signal peptide" evidence="6">
    <location>
        <begin position="1"/>
        <end position="22"/>
    </location>
</feature>
<keyword evidence="5" id="KW-0812">Transmembrane</keyword>
<dbReference type="PANTHER" id="PTHR12151">
    <property type="entry name" value="ELECTRON TRANSPORT PROTIN SCO1/SENC FAMILY MEMBER"/>
    <property type="match status" value="1"/>
</dbReference>
<keyword evidence="3" id="KW-0479">Metal-binding</keyword>
<dbReference type="PANTHER" id="PTHR12151:SF8">
    <property type="entry name" value="THIOREDOXIN DOMAIN-CONTAINING PROTEIN"/>
    <property type="match status" value="1"/>
</dbReference>
<dbReference type="Gene3D" id="3.40.30.10">
    <property type="entry name" value="Glutaredoxin"/>
    <property type="match status" value="1"/>
</dbReference>
<feature type="chain" id="PRO_5043544369" evidence="6">
    <location>
        <begin position="23"/>
        <end position="271"/>
    </location>
</feature>
<keyword evidence="6" id="KW-0732">Signal</keyword>
<dbReference type="InterPro" id="IPR036249">
    <property type="entry name" value="Thioredoxin-like_sf"/>
</dbReference>
<evidence type="ECO:0000256" key="5">
    <source>
        <dbReference type="SAM" id="Phobius"/>
    </source>
</evidence>
<evidence type="ECO:0000256" key="1">
    <source>
        <dbReference type="ARBA" id="ARBA00010996"/>
    </source>
</evidence>
<protein>
    <submittedName>
        <fullName evidence="8">SCO family protein</fullName>
    </submittedName>
</protein>
<reference evidence="8 9" key="1">
    <citation type="submission" date="2024-02" db="EMBL/GenBank/DDBJ databases">
        <title>A novel Wenzhouxiangellaceae bacterium, isolated from coastal sediments.</title>
        <authorList>
            <person name="Du Z.-J."/>
            <person name="Ye Y.-Q."/>
            <person name="Zhang X.-Y."/>
        </authorList>
    </citation>
    <scope>NUCLEOTIDE SEQUENCE [LARGE SCALE GENOMIC DNA]</scope>
    <source>
        <strain evidence="8 9">CH-27</strain>
    </source>
</reference>
<proteinExistence type="inferred from homology"/>
<feature type="domain" description="Thioredoxin" evidence="7">
    <location>
        <begin position="41"/>
        <end position="203"/>
    </location>
</feature>
<gene>
    <name evidence="8" type="ORF">V3330_17150</name>
</gene>
<evidence type="ECO:0000256" key="3">
    <source>
        <dbReference type="PIRSR" id="PIRSR603782-1"/>
    </source>
</evidence>
<evidence type="ECO:0000256" key="6">
    <source>
        <dbReference type="SAM" id="SignalP"/>
    </source>
</evidence>
<evidence type="ECO:0000313" key="9">
    <source>
        <dbReference type="Proteomes" id="UP001359886"/>
    </source>
</evidence>
<dbReference type="EMBL" id="JAZHOG010000013">
    <property type="protein sequence ID" value="MEJ8569356.1"/>
    <property type="molecule type" value="Genomic_DNA"/>
</dbReference>
<dbReference type="Pfam" id="PF02630">
    <property type="entry name" value="SCO1-SenC"/>
    <property type="match status" value="1"/>
</dbReference>
<evidence type="ECO:0000313" key="8">
    <source>
        <dbReference type="EMBL" id="MEJ8569356.1"/>
    </source>
</evidence>
<comment type="similarity">
    <text evidence="1">Belongs to the SCO1/2 family.</text>
</comment>
<dbReference type="AlphaFoldDB" id="A0AAW9RHU4"/>
<dbReference type="RefSeq" id="WP_354696679.1">
    <property type="nucleotide sequence ID" value="NZ_JAZHOG010000013.1"/>
</dbReference>
<keyword evidence="2 3" id="KW-0186">Copper</keyword>
<feature type="disulfide bond" description="Redox-active" evidence="4">
    <location>
        <begin position="79"/>
        <end position="83"/>
    </location>
</feature>
<dbReference type="GO" id="GO:0046872">
    <property type="term" value="F:metal ion binding"/>
    <property type="evidence" value="ECO:0007669"/>
    <property type="project" value="UniProtKB-KW"/>
</dbReference>